<gene>
    <name evidence="2" type="ORF">H9L42_05660</name>
</gene>
<dbReference type="Proteomes" id="UP000602647">
    <property type="component" value="Unassembled WGS sequence"/>
</dbReference>
<keyword evidence="1" id="KW-1133">Transmembrane helix</keyword>
<name>A0A923NJN2_9FIRM</name>
<evidence type="ECO:0000256" key="1">
    <source>
        <dbReference type="SAM" id="Phobius"/>
    </source>
</evidence>
<organism evidence="2 3">
    <name type="scientific">Zhenpiania hominis</name>
    <dbReference type="NCBI Taxonomy" id="2763644"/>
    <lineage>
        <taxon>Bacteria</taxon>
        <taxon>Bacillati</taxon>
        <taxon>Bacillota</taxon>
        <taxon>Clostridia</taxon>
        <taxon>Peptostreptococcales</taxon>
        <taxon>Anaerovoracaceae</taxon>
        <taxon>Zhenpiania</taxon>
    </lineage>
</organism>
<sequence length="54" mass="6332">MAFMTVLKVIFTLLLCVPLVYLMIYFLMKLIDEVVRQNKGGTPTGKKKNRSRRR</sequence>
<evidence type="ECO:0000313" key="3">
    <source>
        <dbReference type="Proteomes" id="UP000602647"/>
    </source>
</evidence>
<protein>
    <submittedName>
        <fullName evidence="2">Uncharacterized protein</fullName>
    </submittedName>
</protein>
<reference evidence="2" key="1">
    <citation type="submission" date="2020-08" db="EMBL/GenBank/DDBJ databases">
        <title>Genome public.</title>
        <authorList>
            <person name="Liu C."/>
            <person name="Sun Q."/>
        </authorList>
    </citation>
    <scope>NUCLEOTIDE SEQUENCE</scope>
    <source>
        <strain evidence="2">BX12</strain>
    </source>
</reference>
<proteinExistence type="predicted"/>
<dbReference type="EMBL" id="JACRYT010000003">
    <property type="protein sequence ID" value="MBC6679312.1"/>
    <property type="molecule type" value="Genomic_DNA"/>
</dbReference>
<evidence type="ECO:0000313" key="2">
    <source>
        <dbReference type="EMBL" id="MBC6679312.1"/>
    </source>
</evidence>
<accession>A0A923NJN2</accession>
<keyword evidence="1" id="KW-0812">Transmembrane</keyword>
<feature type="transmembrane region" description="Helical" evidence="1">
    <location>
        <begin position="6"/>
        <end position="28"/>
    </location>
</feature>
<dbReference type="AlphaFoldDB" id="A0A923NJN2"/>
<comment type="caution">
    <text evidence="2">The sequence shown here is derived from an EMBL/GenBank/DDBJ whole genome shotgun (WGS) entry which is preliminary data.</text>
</comment>
<keyword evidence="3" id="KW-1185">Reference proteome</keyword>
<dbReference type="RefSeq" id="WP_187302406.1">
    <property type="nucleotide sequence ID" value="NZ_JACRYT010000003.1"/>
</dbReference>
<keyword evidence="1" id="KW-0472">Membrane</keyword>